<dbReference type="RefSeq" id="WP_072989138.1">
    <property type="nucleotide sequence ID" value="NZ_FQYU01000001.1"/>
</dbReference>
<dbReference type="Pfam" id="PF07593">
    <property type="entry name" value="UnbV_ASPIC"/>
    <property type="match status" value="1"/>
</dbReference>
<evidence type="ECO:0000259" key="2">
    <source>
        <dbReference type="Pfam" id="PF07593"/>
    </source>
</evidence>
<dbReference type="InterPro" id="IPR011519">
    <property type="entry name" value="UnbV_ASPIC"/>
</dbReference>
<dbReference type="Gene3D" id="2.130.10.130">
    <property type="entry name" value="Integrin alpha, N-terminal"/>
    <property type="match status" value="3"/>
</dbReference>
<proteinExistence type="predicted"/>
<dbReference type="PANTHER" id="PTHR16026">
    <property type="entry name" value="CARTILAGE ACIDIC PROTEIN 1"/>
    <property type="match status" value="1"/>
</dbReference>
<dbReference type="EMBL" id="FQYU01000001">
    <property type="protein sequence ID" value="SHI65656.1"/>
    <property type="molecule type" value="Genomic_DNA"/>
</dbReference>
<gene>
    <name evidence="3" type="ORF">SAMN04488513_101912</name>
</gene>
<organism evidence="3 4">
    <name type="scientific">Pseudozobellia thermophila</name>
    <dbReference type="NCBI Taxonomy" id="192903"/>
    <lineage>
        <taxon>Bacteria</taxon>
        <taxon>Pseudomonadati</taxon>
        <taxon>Bacteroidota</taxon>
        <taxon>Flavobacteriia</taxon>
        <taxon>Flavobacteriales</taxon>
        <taxon>Flavobacteriaceae</taxon>
        <taxon>Pseudozobellia</taxon>
    </lineage>
</organism>
<feature type="domain" description="ASPIC/UnbV" evidence="2">
    <location>
        <begin position="528"/>
        <end position="591"/>
    </location>
</feature>
<keyword evidence="1" id="KW-0732">Signal</keyword>
<dbReference type="InterPro" id="IPR028994">
    <property type="entry name" value="Integrin_alpha_N"/>
</dbReference>
<keyword evidence="4" id="KW-1185">Reference proteome</keyword>
<protein>
    <submittedName>
        <fullName evidence="3">Repeat domain-containing protein</fullName>
    </submittedName>
</protein>
<evidence type="ECO:0000313" key="3">
    <source>
        <dbReference type="EMBL" id="SHI65656.1"/>
    </source>
</evidence>
<name>A0A1M6CXD4_9FLAO</name>
<evidence type="ECO:0000313" key="4">
    <source>
        <dbReference type="Proteomes" id="UP000184543"/>
    </source>
</evidence>
<evidence type="ECO:0000256" key="1">
    <source>
        <dbReference type="ARBA" id="ARBA00022729"/>
    </source>
</evidence>
<dbReference type="SUPFAM" id="SSF69318">
    <property type="entry name" value="Integrin alpha N-terminal domain"/>
    <property type="match status" value="2"/>
</dbReference>
<dbReference type="Pfam" id="PF13517">
    <property type="entry name" value="FG-GAP_3"/>
    <property type="match status" value="5"/>
</dbReference>
<dbReference type="Pfam" id="PF01839">
    <property type="entry name" value="FG-GAP"/>
    <property type="match status" value="1"/>
</dbReference>
<accession>A0A1M6CXD4</accession>
<dbReference type="PROSITE" id="PS51257">
    <property type="entry name" value="PROKAR_LIPOPROTEIN"/>
    <property type="match status" value="1"/>
</dbReference>
<sequence length="1082" mass="120479">MKLAIRICLVMVVLSASCTQKKEMGAIASGSFFKKVAPDSSGIDFSNDLHYSDELNIIEYLYYYNGGGVAVGDIDNDGLEDLYFTANQGPDRLYLNQGNLKFIDITKEAGLQVDSTWSTGVTMEDVNNDGLLDIYVSKVGKYKSLSAHNLLYINNGDRTFTESSEAYGLDFSGLSTQASFFDYDNDGDMDLYLMNHSVHTPRSYGNIEQRNQKDSLSGDRLYENLLNEGSPRFKDVTESSGIYSSALGYGLALITSDINGDGLIDIYVGNDFHENDYLYINQGDKTFKESSADWLDHTARFTMGVDIADINGDTRPDLFTLDMMPYDAEIFMKSAGEDSDKVRNIKKNFGYGEQYARNTFQINNKGSFTDIALQTETHATDWSWSVLLQDYDNDGHNDIYITNGIYKRPNDLDYINYLSTTDYAQFDQNRQKEVKKKLIDKMPTVKLANVLFQNNGNLDFKRISDASDAGPSYSNGAAYGDLDNDGDLDLVVNNIGQPAFVLENVSDKGNHFISFDLKGDSDLKNTTGTKVFVYAQNKTWAKEVTVTKGFQSASSRRLHFGLGDTKEIDSVKIQWLDGKEQIEKGLAVDKMHLLVRGKDLRASALPKTDAPPSFKTFPYVHLENNFLDYEREPLMPEKLSAEGPAVVQADFNGDGLEDLFIGGAKYQSPQLFIQQTGGGYANIKDSGLAKDIVYEDVSATAFDLEGDGDLDLYVMSGGNDKLEDDLQLEDRIYVNDGQANFTRLKTPLIRTNGGSVSSCDFNGDGHDDLFIGNRSIPGGYGLSPFSYMLVNNGKGEFMMAQKGRLGMVTDSKWADINNDGLPDLIIVGDWMPITLLINQGNSSFLNKTGEFGLGHTQGMWNTVLVDDFDNDGRTDIMAGNAGLNFKWKASKDRPVKMYLDDFDDNGQPDPIIYYDFFGKYVPYASKDKLTGQLPSLKKNFLSYTDFSKTKGIEDLTGKKEEDVLEVKKISELRSMVYWNKEGGFKPMPLPKEAQMSSIEDFYKKGDTVLYVGNYLDYANELGQSTANSGGILTLKGEKVLAQGHLPLPVALNARRVLRLDDDSYLVVSNNDKAYLVSTRKDR</sequence>
<dbReference type="STRING" id="192903.SAMN04488513_101912"/>
<dbReference type="AlphaFoldDB" id="A0A1M6CXD4"/>
<dbReference type="InterPro" id="IPR027039">
    <property type="entry name" value="Crtac1"/>
</dbReference>
<dbReference type="PANTHER" id="PTHR16026:SF0">
    <property type="entry name" value="CARTILAGE ACIDIC PROTEIN 1"/>
    <property type="match status" value="1"/>
</dbReference>
<dbReference type="InterPro" id="IPR013517">
    <property type="entry name" value="FG-GAP"/>
</dbReference>
<dbReference type="Proteomes" id="UP000184543">
    <property type="component" value="Unassembled WGS sequence"/>
</dbReference>
<reference evidence="4" key="1">
    <citation type="submission" date="2016-11" db="EMBL/GenBank/DDBJ databases">
        <authorList>
            <person name="Varghese N."/>
            <person name="Submissions S."/>
        </authorList>
    </citation>
    <scope>NUCLEOTIDE SEQUENCE [LARGE SCALE GENOMIC DNA]</scope>
    <source>
        <strain evidence="4">DSM 19858</strain>
    </source>
</reference>